<keyword evidence="5" id="KW-0769">Symport</keyword>
<keyword evidence="3" id="KW-0813">Transport</keyword>
<keyword evidence="6 10" id="KW-1133">Transmembrane helix</keyword>
<evidence type="ECO:0000256" key="10">
    <source>
        <dbReference type="SAM" id="Phobius"/>
    </source>
</evidence>
<comment type="similarity">
    <text evidence="2">Belongs to the sodium:neurotransmitter symporter (SNF) (TC 2.A.22) family.</text>
</comment>
<evidence type="ECO:0000256" key="5">
    <source>
        <dbReference type="ARBA" id="ARBA00022847"/>
    </source>
</evidence>
<feature type="transmembrane region" description="Helical" evidence="10">
    <location>
        <begin position="230"/>
        <end position="250"/>
    </location>
</feature>
<organism evidence="11 12">
    <name type="scientific">Popillia japonica</name>
    <name type="common">Japanese beetle</name>
    <dbReference type="NCBI Taxonomy" id="7064"/>
    <lineage>
        <taxon>Eukaryota</taxon>
        <taxon>Metazoa</taxon>
        <taxon>Ecdysozoa</taxon>
        <taxon>Arthropoda</taxon>
        <taxon>Hexapoda</taxon>
        <taxon>Insecta</taxon>
        <taxon>Pterygota</taxon>
        <taxon>Neoptera</taxon>
        <taxon>Endopterygota</taxon>
        <taxon>Coleoptera</taxon>
        <taxon>Polyphaga</taxon>
        <taxon>Scarabaeiformia</taxon>
        <taxon>Scarabaeidae</taxon>
        <taxon>Rutelinae</taxon>
        <taxon>Popillia</taxon>
    </lineage>
</organism>
<protein>
    <submittedName>
        <fullName evidence="11">Sodium:neurotransmitter symporter family</fullName>
    </submittedName>
</protein>
<dbReference type="GO" id="GO:0005283">
    <property type="term" value="F:amino acid:sodium symporter activity"/>
    <property type="evidence" value="ECO:0007669"/>
    <property type="project" value="TreeGrafter"/>
</dbReference>
<accession>A0AAW1IYM8</accession>
<keyword evidence="4 10" id="KW-0812">Transmembrane</keyword>
<keyword evidence="9" id="KW-1015">Disulfide bond</keyword>
<evidence type="ECO:0000313" key="12">
    <source>
        <dbReference type="Proteomes" id="UP001458880"/>
    </source>
</evidence>
<dbReference type="AlphaFoldDB" id="A0AAW1IYM8"/>
<gene>
    <name evidence="11" type="ORF">QE152_g32575</name>
</gene>
<keyword evidence="8" id="KW-0915">Sodium</keyword>
<dbReference type="InterPro" id="IPR037272">
    <property type="entry name" value="SNS_sf"/>
</dbReference>
<proteinExistence type="inferred from homology"/>
<dbReference type="InterPro" id="IPR000175">
    <property type="entry name" value="Na/ntran_symport"/>
</dbReference>
<feature type="transmembrane region" description="Helical" evidence="10">
    <location>
        <begin position="75"/>
        <end position="95"/>
    </location>
</feature>
<reference evidence="11 12" key="1">
    <citation type="journal article" date="2024" name="BMC Genomics">
        <title>De novo assembly and annotation of Popillia japonica's genome with initial clues to its potential as an invasive pest.</title>
        <authorList>
            <person name="Cucini C."/>
            <person name="Boschi S."/>
            <person name="Funari R."/>
            <person name="Cardaioli E."/>
            <person name="Iannotti N."/>
            <person name="Marturano G."/>
            <person name="Paoli F."/>
            <person name="Bruttini M."/>
            <person name="Carapelli A."/>
            <person name="Frati F."/>
            <person name="Nardi F."/>
        </authorList>
    </citation>
    <scope>NUCLEOTIDE SEQUENCE [LARGE SCALE GENOMIC DNA]</scope>
    <source>
        <strain evidence="11">DMR45628</strain>
    </source>
</reference>
<evidence type="ECO:0000256" key="2">
    <source>
        <dbReference type="ARBA" id="ARBA00006459"/>
    </source>
</evidence>
<dbReference type="SUPFAM" id="SSF161070">
    <property type="entry name" value="SNF-like"/>
    <property type="match status" value="1"/>
</dbReference>
<dbReference type="Pfam" id="PF00209">
    <property type="entry name" value="SNF"/>
    <property type="match status" value="1"/>
</dbReference>
<dbReference type="EMBL" id="JASPKY010000481">
    <property type="protein sequence ID" value="KAK9695436.1"/>
    <property type="molecule type" value="Genomic_DNA"/>
</dbReference>
<evidence type="ECO:0000256" key="7">
    <source>
        <dbReference type="ARBA" id="ARBA00023136"/>
    </source>
</evidence>
<feature type="transmembrane region" description="Helical" evidence="10">
    <location>
        <begin position="116"/>
        <end position="135"/>
    </location>
</feature>
<feature type="transmembrane region" description="Helical" evidence="10">
    <location>
        <begin position="517"/>
        <end position="538"/>
    </location>
</feature>
<evidence type="ECO:0000256" key="9">
    <source>
        <dbReference type="PIRSR" id="PIRSR600175-2"/>
    </source>
</evidence>
<dbReference type="PANTHER" id="PTHR11616:SF241">
    <property type="entry name" value="SODIUM- AND CHLORIDE-DEPENDENT GLYCINE TRANSPORTER 2"/>
    <property type="match status" value="1"/>
</dbReference>
<dbReference type="PANTHER" id="PTHR11616">
    <property type="entry name" value="SODIUM/CHLORIDE DEPENDENT TRANSPORTER"/>
    <property type="match status" value="1"/>
</dbReference>
<feature type="transmembrane region" description="Helical" evidence="10">
    <location>
        <begin position="490"/>
        <end position="511"/>
    </location>
</feature>
<evidence type="ECO:0000313" key="11">
    <source>
        <dbReference type="EMBL" id="KAK9695436.1"/>
    </source>
</evidence>
<evidence type="ECO:0000256" key="6">
    <source>
        <dbReference type="ARBA" id="ARBA00022989"/>
    </source>
</evidence>
<sequence>MSLPIREASYRSLSQSSVSTFSTSRGVQQDMLKKEKWQSSWQFVTVMIGYSMTSYSFSAFIRTGKENQPNFVQHMLGYLFFLFFGMPIMYMQIVLGQYTTMGMFNLRYCIPLSRGLPYSFMVSVFLETLLTGYFMTDELMYFLLSFQTVLPWTVCPKYQNISCLNGKSNKTGLHTAFAFWKYIYMENPVVNQEDITTYEMPSKERIVILLATWAMTFGIMCVSNYRYRKYILYMVSICSAGFLIVFFAILTRHASTGGVTKLLSINVDEFYSINAWKNTVGNVISGLALGELYNMYAGALLPSNQQAGTLSVVCGCVLWIYKMILSSMCMMCEALIIDETKVPSLDVHSNVAEATLALHVTTPQGLSYLSLYHLWNSIYFGCHVIISVSNQILHLMSMQAAVTDMYPNFYKFRMYVFGVICVLCCFSGLCLLPSSVFAIAQVLFTEVMVYIKFCSVLMLTITIFWVYGVTNLSDDIHYLMGSQPTKYWKICWYITPLIMIIVMVIMIIRAISRPQLFFMLSAGAGVIFLSPAAFYLGIEVLGHIKQRNLLGTIRPTEQWGPPDPDDRALRRMFNPRLATKYQAHKMVCEHCCLYGNKALKNIINQEDLVRREYLMNLVETKRVKVFFADVDL</sequence>
<comment type="caution">
    <text evidence="11">The sequence shown here is derived from an EMBL/GenBank/DDBJ whole genome shotgun (WGS) entry which is preliminary data.</text>
</comment>
<feature type="disulfide bond" evidence="9">
    <location>
        <begin position="155"/>
        <end position="163"/>
    </location>
</feature>
<dbReference type="GO" id="GO:0089718">
    <property type="term" value="P:amino acid import across plasma membrane"/>
    <property type="evidence" value="ECO:0007669"/>
    <property type="project" value="TreeGrafter"/>
</dbReference>
<evidence type="ECO:0000256" key="1">
    <source>
        <dbReference type="ARBA" id="ARBA00004141"/>
    </source>
</evidence>
<feature type="transmembrane region" description="Helical" evidence="10">
    <location>
        <begin position="41"/>
        <end position="63"/>
    </location>
</feature>
<feature type="binding site" evidence="8">
    <location>
        <position position="49"/>
    </location>
    <ligand>
        <name>Na(+)</name>
        <dbReference type="ChEBI" id="CHEBI:29101"/>
        <label>2</label>
    </ligand>
</feature>
<feature type="transmembrane region" description="Helical" evidence="10">
    <location>
        <begin position="450"/>
        <end position="469"/>
    </location>
</feature>
<evidence type="ECO:0000256" key="8">
    <source>
        <dbReference type="PIRSR" id="PIRSR600175-1"/>
    </source>
</evidence>
<dbReference type="GO" id="GO:0046872">
    <property type="term" value="F:metal ion binding"/>
    <property type="evidence" value="ECO:0007669"/>
    <property type="project" value="UniProtKB-KW"/>
</dbReference>
<feature type="transmembrane region" description="Helical" evidence="10">
    <location>
        <begin position="415"/>
        <end position="444"/>
    </location>
</feature>
<comment type="subcellular location">
    <subcellularLocation>
        <location evidence="1">Membrane</location>
        <topology evidence="1">Multi-pass membrane protein</topology>
    </subcellularLocation>
</comment>
<name>A0AAW1IYM8_POPJA</name>
<feature type="transmembrane region" description="Helical" evidence="10">
    <location>
        <begin position="206"/>
        <end position="223"/>
    </location>
</feature>
<dbReference type="Proteomes" id="UP001458880">
    <property type="component" value="Unassembled WGS sequence"/>
</dbReference>
<keyword evidence="8" id="KW-0479">Metal-binding</keyword>
<evidence type="ECO:0000256" key="4">
    <source>
        <dbReference type="ARBA" id="ARBA00022692"/>
    </source>
</evidence>
<evidence type="ECO:0000256" key="3">
    <source>
        <dbReference type="ARBA" id="ARBA00022448"/>
    </source>
</evidence>
<keyword evidence="7 10" id="KW-0472">Membrane</keyword>
<keyword evidence="12" id="KW-1185">Reference proteome</keyword>
<dbReference type="GO" id="GO:0005886">
    <property type="term" value="C:plasma membrane"/>
    <property type="evidence" value="ECO:0007669"/>
    <property type="project" value="TreeGrafter"/>
</dbReference>
<dbReference type="PROSITE" id="PS50267">
    <property type="entry name" value="NA_NEUROTRAN_SYMP_3"/>
    <property type="match status" value="1"/>
</dbReference>